<accession>K8EJT6</accession>
<name>K8EJT6_9CHLO</name>
<protein>
    <recommendedName>
        <fullName evidence="4">Pantoate--beta-alanine ligase</fullName>
        <ecNumber evidence="3">6.3.2.1</ecNumber>
    </recommendedName>
    <alternativeName>
        <fullName evidence="10">Pantoate-activating enzyme</fullName>
    </alternativeName>
    <alternativeName>
        <fullName evidence="9">Pantothenate synthetase</fullName>
    </alternativeName>
</protein>
<dbReference type="GeneID" id="19013262"/>
<evidence type="ECO:0000256" key="1">
    <source>
        <dbReference type="ARBA" id="ARBA00004990"/>
    </source>
</evidence>
<dbReference type="Pfam" id="PF02569">
    <property type="entry name" value="Pantoate_ligase"/>
    <property type="match status" value="1"/>
</dbReference>
<dbReference type="EMBL" id="FO082269">
    <property type="protein sequence ID" value="CCO18264.1"/>
    <property type="molecule type" value="Genomic_DNA"/>
</dbReference>
<dbReference type="NCBIfam" id="TIGR00018">
    <property type="entry name" value="panC"/>
    <property type="match status" value="1"/>
</dbReference>
<reference evidence="13 14" key="1">
    <citation type="submission" date="2011-10" db="EMBL/GenBank/DDBJ databases">
        <authorList>
            <person name="Genoscope - CEA"/>
        </authorList>
    </citation>
    <scope>NUCLEOTIDE SEQUENCE [LARGE SCALE GENOMIC DNA]</scope>
    <source>
        <strain evidence="13 14">RCC 1105</strain>
    </source>
</reference>
<evidence type="ECO:0000256" key="5">
    <source>
        <dbReference type="ARBA" id="ARBA00022598"/>
    </source>
</evidence>
<keyword evidence="14" id="KW-1185">Reference proteome</keyword>
<evidence type="ECO:0000313" key="13">
    <source>
        <dbReference type="EMBL" id="CCO18264.1"/>
    </source>
</evidence>
<keyword evidence="6" id="KW-0566">Pantothenate biosynthesis</keyword>
<dbReference type="EC" id="6.3.2.1" evidence="3"/>
<dbReference type="Gene3D" id="3.40.50.620">
    <property type="entry name" value="HUPs"/>
    <property type="match status" value="1"/>
</dbReference>
<dbReference type="InterPro" id="IPR004821">
    <property type="entry name" value="Cyt_trans-like"/>
</dbReference>
<feature type="region of interest" description="Disordered" evidence="12">
    <location>
        <begin position="1"/>
        <end position="25"/>
    </location>
</feature>
<keyword evidence="7" id="KW-0547">Nucleotide-binding</keyword>
<dbReference type="GO" id="GO:0005829">
    <property type="term" value="C:cytosol"/>
    <property type="evidence" value="ECO:0007669"/>
    <property type="project" value="TreeGrafter"/>
</dbReference>
<dbReference type="InterPro" id="IPR003721">
    <property type="entry name" value="Pantoate_ligase"/>
</dbReference>
<comment type="similarity">
    <text evidence="2">Belongs to the pantothenate synthetase family.</text>
</comment>
<comment type="catalytic activity">
    <reaction evidence="11">
        <text>(R)-pantoate + beta-alanine + ATP = (R)-pantothenate + AMP + diphosphate + H(+)</text>
        <dbReference type="Rhea" id="RHEA:10912"/>
        <dbReference type="ChEBI" id="CHEBI:15378"/>
        <dbReference type="ChEBI" id="CHEBI:15980"/>
        <dbReference type="ChEBI" id="CHEBI:29032"/>
        <dbReference type="ChEBI" id="CHEBI:30616"/>
        <dbReference type="ChEBI" id="CHEBI:33019"/>
        <dbReference type="ChEBI" id="CHEBI:57966"/>
        <dbReference type="ChEBI" id="CHEBI:456215"/>
        <dbReference type="EC" id="6.3.2.1"/>
    </reaction>
</comment>
<evidence type="ECO:0000313" key="14">
    <source>
        <dbReference type="Proteomes" id="UP000198341"/>
    </source>
</evidence>
<dbReference type="GO" id="GO:0015940">
    <property type="term" value="P:pantothenate biosynthetic process"/>
    <property type="evidence" value="ECO:0007669"/>
    <property type="project" value="UniProtKB-UniPathway"/>
</dbReference>
<sequence length="321" mass="35477">MHIPLSPKSRRKAAAAASKEEDERDDTTLDVLETVSQVRAKVYSKRHKEQKTIAFVPTMGGLHQGHVSLIQLALNKYDFVVVSVYVNPMQFAPNEDFDLYPRTLEEDLEKMKNLRENARMCVFAPKESLFGKGVDPSECAHVTVPNVGQGLCATTRPHFFGGVATVVLKLLNIVKPDAAVFGRKDYQQLKVIEKMVRDFDLDVEILSGEIVREPVNGDASDADSCPGLAMSSRNTYLTEKARKQAESISVALKDVADGISGRSDEFTPAMGANMAQGWVGFIKRCIELSGGKVDYVEIRQRETLEGPVEKLVKGEKYVVLA</sequence>
<organism evidence="13 14">
    <name type="scientific">Bathycoccus prasinos</name>
    <dbReference type="NCBI Taxonomy" id="41875"/>
    <lineage>
        <taxon>Eukaryota</taxon>
        <taxon>Viridiplantae</taxon>
        <taxon>Chlorophyta</taxon>
        <taxon>Mamiellophyceae</taxon>
        <taxon>Mamiellales</taxon>
        <taxon>Bathycoccaceae</taxon>
        <taxon>Bathycoccus</taxon>
    </lineage>
</organism>
<evidence type="ECO:0000256" key="6">
    <source>
        <dbReference type="ARBA" id="ARBA00022655"/>
    </source>
</evidence>
<dbReference type="NCBIfam" id="TIGR00125">
    <property type="entry name" value="cyt_tran_rel"/>
    <property type="match status" value="1"/>
</dbReference>
<dbReference type="InterPro" id="IPR014729">
    <property type="entry name" value="Rossmann-like_a/b/a_fold"/>
</dbReference>
<dbReference type="RefSeq" id="XP_007510731.1">
    <property type="nucleotide sequence ID" value="XM_007510669.1"/>
</dbReference>
<evidence type="ECO:0000256" key="11">
    <source>
        <dbReference type="ARBA" id="ARBA00048258"/>
    </source>
</evidence>
<dbReference type="OrthoDB" id="2020436at2759"/>
<dbReference type="UniPathway" id="UPA00028">
    <property type="reaction ID" value="UER00005"/>
</dbReference>
<evidence type="ECO:0000256" key="8">
    <source>
        <dbReference type="ARBA" id="ARBA00022840"/>
    </source>
</evidence>
<evidence type="ECO:0000256" key="12">
    <source>
        <dbReference type="SAM" id="MobiDB-lite"/>
    </source>
</evidence>
<dbReference type="STRING" id="41875.K8EJT6"/>
<comment type="pathway">
    <text evidence="1">Cofactor biosynthesis; (R)-pantothenate biosynthesis; (R)-pantothenate from (R)-pantoate and beta-alanine: step 1/1.</text>
</comment>
<dbReference type="AlphaFoldDB" id="K8EJT6"/>
<dbReference type="PANTHER" id="PTHR21299">
    <property type="entry name" value="CYTIDYLATE KINASE/PANTOATE-BETA-ALANINE LIGASE"/>
    <property type="match status" value="1"/>
</dbReference>
<evidence type="ECO:0000256" key="4">
    <source>
        <dbReference type="ARBA" id="ARBA00015647"/>
    </source>
</evidence>
<keyword evidence="8" id="KW-0067">ATP-binding</keyword>
<evidence type="ECO:0000256" key="9">
    <source>
        <dbReference type="ARBA" id="ARBA00029902"/>
    </source>
</evidence>
<dbReference type="HAMAP" id="MF_00158">
    <property type="entry name" value="PanC"/>
    <property type="match status" value="1"/>
</dbReference>
<evidence type="ECO:0000256" key="10">
    <source>
        <dbReference type="ARBA" id="ARBA00032806"/>
    </source>
</evidence>
<proteinExistence type="inferred from homology"/>
<evidence type="ECO:0000256" key="7">
    <source>
        <dbReference type="ARBA" id="ARBA00022741"/>
    </source>
</evidence>
<dbReference type="Gene3D" id="3.30.1300.10">
    <property type="entry name" value="Pantoate-beta-alanine ligase, C-terminal domain"/>
    <property type="match status" value="1"/>
</dbReference>
<dbReference type="InterPro" id="IPR042176">
    <property type="entry name" value="Pantoate_ligase_C"/>
</dbReference>
<evidence type="ECO:0000256" key="3">
    <source>
        <dbReference type="ARBA" id="ARBA00012219"/>
    </source>
</evidence>
<dbReference type="PANTHER" id="PTHR21299:SF1">
    <property type="entry name" value="PANTOATE--BETA-ALANINE LIGASE"/>
    <property type="match status" value="1"/>
</dbReference>
<dbReference type="GO" id="GO:0004592">
    <property type="term" value="F:pantoate-beta-alanine ligase activity"/>
    <property type="evidence" value="ECO:0007669"/>
    <property type="project" value="UniProtKB-EC"/>
</dbReference>
<evidence type="ECO:0000256" key="2">
    <source>
        <dbReference type="ARBA" id="ARBA00009256"/>
    </source>
</evidence>
<gene>
    <name evidence="13" type="ordered locus">Bathy10g01860</name>
</gene>
<dbReference type="Proteomes" id="UP000198341">
    <property type="component" value="Chromosome 10"/>
</dbReference>
<dbReference type="GO" id="GO:0005524">
    <property type="term" value="F:ATP binding"/>
    <property type="evidence" value="ECO:0007669"/>
    <property type="project" value="UniProtKB-KW"/>
</dbReference>
<dbReference type="KEGG" id="bpg:Bathy10g01860"/>
<dbReference type="eggNOG" id="KOG3042">
    <property type="taxonomic scope" value="Eukaryota"/>
</dbReference>
<keyword evidence="5 13" id="KW-0436">Ligase</keyword>
<dbReference type="SUPFAM" id="SSF52374">
    <property type="entry name" value="Nucleotidylyl transferase"/>
    <property type="match status" value="1"/>
</dbReference>